<dbReference type="Proteomes" id="UP001153712">
    <property type="component" value="Chromosome 10"/>
</dbReference>
<evidence type="ECO:0000256" key="1">
    <source>
        <dbReference type="ARBA" id="ARBA00000032"/>
    </source>
</evidence>
<dbReference type="PANTHER" id="PTHR11567:SF19">
    <property type="entry name" value="GH19849P"/>
    <property type="match status" value="1"/>
</dbReference>
<dbReference type="Gene3D" id="3.40.50.1240">
    <property type="entry name" value="Phosphoglycerate mutase-like"/>
    <property type="match status" value="1"/>
</dbReference>
<comment type="similarity">
    <text evidence="2">Belongs to the histidine acid phosphatase family.</text>
</comment>
<proteinExistence type="inferred from homology"/>
<dbReference type="CDD" id="cd07061">
    <property type="entry name" value="HP_HAP_like"/>
    <property type="match status" value="1"/>
</dbReference>
<dbReference type="PANTHER" id="PTHR11567">
    <property type="entry name" value="ACID PHOSPHATASE-RELATED"/>
    <property type="match status" value="1"/>
</dbReference>
<dbReference type="EMBL" id="OU900103">
    <property type="protein sequence ID" value="CAG9855257.1"/>
    <property type="molecule type" value="Genomic_DNA"/>
</dbReference>
<dbReference type="SUPFAM" id="SSF53254">
    <property type="entry name" value="Phosphoglycerate mutase-like"/>
    <property type="match status" value="1"/>
</dbReference>
<accession>A0A9N9TJW3</accession>
<organism evidence="4 5">
    <name type="scientific">Phyllotreta striolata</name>
    <name type="common">Striped flea beetle</name>
    <name type="synonym">Crioceris striolata</name>
    <dbReference type="NCBI Taxonomy" id="444603"/>
    <lineage>
        <taxon>Eukaryota</taxon>
        <taxon>Metazoa</taxon>
        <taxon>Ecdysozoa</taxon>
        <taxon>Arthropoda</taxon>
        <taxon>Hexapoda</taxon>
        <taxon>Insecta</taxon>
        <taxon>Pterygota</taxon>
        <taxon>Neoptera</taxon>
        <taxon>Endopterygota</taxon>
        <taxon>Coleoptera</taxon>
        <taxon>Polyphaga</taxon>
        <taxon>Cucujiformia</taxon>
        <taxon>Chrysomeloidea</taxon>
        <taxon>Chrysomelidae</taxon>
        <taxon>Galerucinae</taxon>
        <taxon>Alticini</taxon>
        <taxon>Phyllotreta</taxon>
    </lineage>
</organism>
<feature type="signal peptide" evidence="3">
    <location>
        <begin position="1"/>
        <end position="19"/>
    </location>
</feature>
<dbReference type="PROSITE" id="PS00616">
    <property type="entry name" value="HIS_ACID_PHOSPHAT_1"/>
    <property type="match status" value="1"/>
</dbReference>
<dbReference type="InterPro" id="IPR029033">
    <property type="entry name" value="His_PPase_superfam"/>
</dbReference>
<keyword evidence="3" id="KW-0732">Signal</keyword>
<feature type="chain" id="PRO_5040309170" evidence="3">
    <location>
        <begin position="20"/>
        <end position="350"/>
    </location>
</feature>
<dbReference type="OrthoDB" id="258392at2759"/>
<dbReference type="InterPro" id="IPR000560">
    <property type="entry name" value="His_Pase_clade-2"/>
</dbReference>
<sequence>MKFIVSCVLLSLLTRSAFSASLAQLHVVFRHGERAPTSTFPNDPYINYSWPNGWGQLTNRGKLQIFQLGQRIRNEYSNFIPKTYWHKDVNVSSSYSDRCLASAELFGAGLFPPVGPQIWNEDLLWQPLPVYYTPRSGDKHIVMKSACPKYDKIFKEERSSPAILEIENKYKDLKEYLANHTGMKVKNIEDIESISNTLEIEKLHNFSLPSWTNESLMQTMKELGARNLAFYSETDYMKRIKGGMFLKNMLGLMDNNLSKLFLYSAHDLTLVHILRSLELIDVLKPDFGAALIFELYSDGEIKINYRNAWDGVSEIMSSKCSTPCNIEHFKESYKNFLPLDYNKECQLDND</sequence>
<comment type="catalytic activity">
    <reaction evidence="1">
        <text>a phosphate monoester + H2O = an alcohol + phosphate</text>
        <dbReference type="Rhea" id="RHEA:15017"/>
        <dbReference type="ChEBI" id="CHEBI:15377"/>
        <dbReference type="ChEBI" id="CHEBI:30879"/>
        <dbReference type="ChEBI" id="CHEBI:43474"/>
        <dbReference type="ChEBI" id="CHEBI:67140"/>
        <dbReference type="EC" id="3.1.3.2"/>
    </reaction>
</comment>
<evidence type="ECO:0000313" key="4">
    <source>
        <dbReference type="EMBL" id="CAG9855257.1"/>
    </source>
</evidence>
<keyword evidence="5" id="KW-1185">Reference proteome</keyword>
<evidence type="ECO:0000313" key="5">
    <source>
        <dbReference type="Proteomes" id="UP001153712"/>
    </source>
</evidence>
<protein>
    <submittedName>
        <fullName evidence="4">Uncharacterized protein</fullName>
    </submittedName>
</protein>
<dbReference type="AlphaFoldDB" id="A0A9N9TJW3"/>
<dbReference type="InterPro" id="IPR033379">
    <property type="entry name" value="Acid_Pase_AS"/>
</dbReference>
<gene>
    <name evidence="4" type="ORF">PHYEVI_LOCUS1711</name>
</gene>
<reference evidence="4" key="1">
    <citation type="submission" date="2022-01" db="EMBL/GenBank/DDBJ databases">
        <authorList>
            <person name="King R."/>
        </authorList>
    </citation>
    <scope>NUCLEOTIDE SEQUENCE</scope>
</reference>
<evidence type="ECO:0000256" key="2">
    <source>
        <dbReference type="ARBA" id="ARBA00005375"/>
    </source>
</evidence>
<dbReference type="InterPro" id="IPR050645">
    <property type="entry name" value="Histidine_acid_phosphatase"/>
</dbReference>
<evidence type="ECO:0000256" key="3">
    <source>
        <dbReference type="SAM" id="SignalP"/>
    </source>
</evidence>
<dbReference type="Pfam" id="PF00328">
    <property type="entry name" value="His_Phos_2"/>
    <property type="match status" value="1"/>
</dbReference>
<dbReference type="GO" id="GO:0003993">
    <property type="term" value="F:acid phosphatase activity"/>
    <property type="evidence" value="ECO:0007669"/>
    <property type="project" value="UniProtKB-EC"/>
</dbReference>
<name>A0A9N9TJW3_PHYSR</name>